<reference evidence="2" key="2">
    <citation type="journal article" date="2015" name="Data Brief">
        <title>Shoot transcriptome of the giant reed, Arundo donax.</title>
        <authorList>
            <person name="Barrero R.A."/>
            <person name="Guerrero F.D."/>
            <person name="Moolhuijzen P."/>
            <person name="Goolsby J.A."/>
            <person name="Tidwell J."/>
            <person name="Bellgard S.E."/>
            <person name="Bellgard M.I."/>
        </authorList>
    </citation>
    <scope>NUCLEOTIDE SEQUENCE</scope>
    <source>
        <tissue evidence="2">Shoot tissue taken approximately 20 cm above the soil surface</tissue>
    </source>
</reference>
<dbReference type="AlphaFoldDB" id="A0A0A9D766"/>
<reference evidence="2" key="1">
    <citation type="submission" date="2014-09" db="EMBL/GenBank/DDBJ databases">
        <authorList>
            <person name="Magalhaes I.L.F."/>
            <person name="Oliveira U."/>
            <person name="Santos F.R."/>
            <person name="Vidigal T.H.D.A."/>
            <person name="Brescovit A.D."/>
            <person name="Santos A.J."/>
        </authorList>
    </citation>
    <scope>NUCLEOTIDE SEQUENCE</scope>
    <source>
        <tissue evidence="2">Shoot tissue taken approximately 20 cm above the soil surface</tissue>
    </source>
</reference>
<sequence length="112" mass="11981">MTATQAVLPDVGPGKFEFGPSSVAQPSPRLSESPPLGDHIMPSSIPVNLFPLSPSSVSSLHPLCPFIISSILKKALWTEVDKSPEEDASFMRTCLCRCLAQNLETAFPPCPS</sequence>
<dbReference type="EMBL" id="GBRH01216385">
    <property type="protein sequence ID" value="JAD81510.1"/>
    <property type="molecule type" value="Transcribed_RNA"/>
</dbReference>
<feature type="region of interest" description="Disordered" evidence="1">
    <location>
        <begin position="1"/>
        <end position="38"/>
    </location>
</feature>
<name>A0A0A9D766_ARUDO</name>
<organism evidence="2">
    <name type="scientific">Arundo donax</name>
    <name type="common">Giant reed</name>
    <name type="synonym">Donax arundinaceus</name>
    <dbReference type="NCBI Taxonomy" id="35708"/>
    <lineage>
        <taxon>Eukaryota</taxon>
        <taxon>Viridiplantae</taxon>
        <taxon>Streptophyta</taxon>
        <taxon>Embryophyta</taxon>
        <taxon>Tracheophyta</taxon>
        <taxon>Spermatophyta</taxon>
        <taxon>Magnoliopsida</taxon>
        <taxon>Liliopsida</taxon>
        <taxon>Poales</taxon>
        <taxon>Poaceae</taxon>
        <taxon>PACMAD clade</taxon>
        <taxon>Arundinoideae</taxon>
        <taxon>Arundineae</taxon>
        <taxon>Arundo</taxon>
    </lineage>
</organism>
<protein>
    <submittedName>
        <fullName evidence="2">Uncharacterized protein</fullName>
    </submittedName>
</protein>
<accession>A0A0A9D766</accession>
<evidence type="ECO:0000313" key="2">
    <source>
        <dbReference type="EMBL" id="JAD81510.1"/>
    </source>
</evidence>
<proteinExistence type="predicted"/>
<evidence type="ECO:0000256" key="1">
    <source>
        <dbReference type="SAM" id="MobiDB-lite"/>
    </source>
</evidence>